<gene>
    <name evidence="1" type="ORF">FA95DRAFT_1611949</name>
</gene>
<keyword evidence="2" id="KW-1185">Reference proteome</keyword>
<name>A0ACB8R7W5_9AGAM</name>
<dbReference type="EMBL" id="MU276213">
    <property type="protein sequence ID" value="KAI0040254.1"/>
    <property type="molecule type" value="Genomic_DNA"/>
</dbReference>
<comment type="caution">
    <text evidence="1">The sequence shown here is derived from an EMBL/GenBank/DDBJ whole genome shotgun (WGS) entry which is preliminary data.</text>
</comment>
<evidence type="ECO:0000313" key="1">
    <source>
        <dbReference type="EMBL" id="KAI0040254.1"/>
    </source>
</evidence>
<evidence type="ECO:0000313" key="2">
    <source>
        <dbReference type="Proteomes" id="UP000814033"/>
    </source>
</evidence>
<organism evidence="1 2">
    <name type="scientific">Auriscalpium vulgare</name>
    <dbReference type="NCBI Taxonomy" id="40419"/>
    <lineage>
        <taxon>Eukaryota</taxon>
        <taxon>Fungi</taxon>
        <taxon>Dikarya</taxon>
        <taxon>Basidiomycota</taxon>
        <taxon>Agaricomycotina</taxon>
        <taxon>Agaricomycetes</taxon>
        <taxon>Russulales</taxon>
        <taxon>Auriscalpiaceae</taxon>
        <taxon>Auriscalpium</taxon>
    </lineage>
</organism>
<reference evidence="1" key="1">
    <citation type="submission" date="2021-02" db="EMBL/GenBank/DDBJ databases">
        <authorList>
            <consortium name="DOE Joint Genome Institute"/>
            <person name="Ahrendt S."/>
            <person name="Looney B.P."/>
            <person name="Miyauchi S."/>
            <person name="Morin E."/>
            <person name="Drula E."/>
            <person name="Courty P.E."/>
            <person name="Chicoki N."/>
            <person name="Fauchery L."/>
            <person name="Kohler A."/>
            <person name="Kuo A."/>
            <person name="Labutti K."/>
            <person name="Pangilinan J."/>
            <person name="Lipzen A."/>
            <person name="Riley R."/>
            <person name="Andreopoulos W."/>
            <person name="He G."/>
            <person name="Johnson J."/>
            <person name="Barry K.W."/>
            <person name="Grigoriev I.V."/>
            <person name="Nagy L."/>
            <person name="Hibbett D."/>
            <person name="Henrissat B."/>
            <person name="Matheny P.B."/>
            <person name="Labbe J."/>
            <person name="Martin F."/>
        </authorList>
    </citation>
    <scope>NUCLEOTIDE SEQUENCE</scope>
    <source>
        <strain evidence="1">FP105234-sp</strain>
    </source>
</reference>
<protein>
    <submittedName>
        <fullName evidence="1">Uncharacterized protein</fullName>
    </submittedName>
</protein>
<proteinExistence type="predicted"/>
<reference evidence="1" key="2">
    <citation type="journal article" date="2022" name="New Phytol.">
        <title>Evolutionary transition to the ectomycorrhizal habit in the genomes of a hyperdiverse lineage of mushroom-forming fungi.</title>
        <authorList>
            <person name="Looney B."/>
            <person name="Miyauchi S."/>
            <person name="Morin E."/>
            <person name="Drula E."/>
            <person name="Courty P.E."/>
            <person name="Kohler A."/>
            <person name="Kuo A."/>
            <person name="LaButti K."/>
            <person name="Pangilinan J."/>
            <person name="Lipzen A."/>
            <person name="Riley R."/>
            <person name="Andreopoulos W."/>
            <person name="He G."/>
            <person name="Johnson J."/>
            <person name="Nolan M."/>
            <person name="Tritt A."/>
            <person name="Barry K.W."/>
            <person name="Grigoriev I.V."/>
            <person name="Nagy L.G."/>
            <person name="Hibbett D."/>
            <person name="Henrissat B."/>
            <person name="Matheny P.B."/>
            <person name="Labbe J."/>
            <person name="Martin F.M."/>
        </authorList>
    </citation>
    <scope>NUCLEOTIDE SEQUENCE</scope>
    <source>
        <strain evidence="1">FP105234-sp</strain>
    </source>
</reference>
<sequence length="407" mass="46014">MLVADIFVVFGTGSQQHDPGFPQPYHGEDRSRFSIPRMPQGVLIHISFTSSTVERCQRRVPVPTVVSLPYDVHVEILDWVYRSSQHLKVDYEAFRACALVCKAWTAPAQRLLFRVIYSPNLTPALLDALQHNALLGTYVRFIEISICGSTLSTWPFTNDAEFALLALCPKLSALSLHVIGEPFDTISLVERMRGLCPLLKHLELHVDQLQCTVPFVGLWPDLQSIKLYNPLDQPGVSGTTPPLKTPGRAAVDLRFHDTARWLLEAADTSALRELEVSEAYWGNPLYLGAFKGTPALKNLTSLLLDRALPPQDVIDCLVRLETLVFALYPPEDVVLPRTLRHVGYHATTRNDFWRDPIPYLLRALQGLPVLSLLTVTRELIWKDLERLERACEDMHVDFELYRDPPHA</sequence>
<accession>A0ACB8R7W5</accession>
<dbReference type="Proteomes" id="UP000814033">
    <property type="component" value="Unassembled WGS sequence"/>
</dbReference>